<sequence>MGRSILYALLLTAGLSACNSGKTAYRRGDYAEAVQKASTRLAQKKGWSNRGHELAALVLQQAFAKGYAEHQETIRRLSANTAMPFRWEAVYAEYRTLQTMTDEARQTLTRPDAQADTNWLAPYPADYDTHLAETRQLAAAERYALAEAAYAHRETDRFAAREAYEQYGQALNWEPNYLDASQKRLVVSSFGLLRVLVEPPTQTREFAPDDTRDLGQSVFASLVKNSTPAPFVHLYQPDQIEVTPDGEYRLFDGQPIAETVQYLVSRYVPYDEHVTTKTQTVESNQLYKVGVKRINDSTVVDVLEKVKGVITTYTHHVEARLSLQLRGVDTQTDAVVWTDTDYLTRDWTGTWETFSGDERALNGHTLLTLTGTPPTPSQLRSDLVSGAGGSVVSTLRKQYKNR</sequence>
<evidence type="ECO:0000313" key="2">
    <source>
        <dbReference type="Proteomes" id="UP000664795"/>
    </source>
</evidence>
<dbReference type="PROSITE" id="PS51257">
    <property type="entry name" value="PROKAR_LIPOPROTEIN"/>
    <property type="match status" value="1"/>
</dbReference>
<evidence type="ECO:0008006" key="3">
    <source>
        <dbReference type="Google" id="ProtNLM"/>
    </source>
</evidence>
<reference evidence="1 2" key="1">
    <citation type="submission" date="2021-03" db="EMBL/GenBank/DDBJ databases">
        <title>Fibrella sp. HMF5036 genome sequencing and assembly.</title>
        <authorList>
            <person name="Kang H."/>
            <person name="Kim H."/>
            <person name="Bae S."/>
            <person name="Joh K."/>
        </authorList>
    </citation>
    <scope>NUCLEOTIDE SEQUENCE [LARGE SCALE GENOMIC DNA]</scope>
    <source>
        <strain evidence="1 2">HMF5036</strain>
    </source>
</reference>
<keyword evidence="2" id="KW-1185">Reference proteome</keyword>
<evidence type="ECO:0000313" key="1">
    <source>
        <dbReference type="EMBL" id="MBO0931617.1"/>
    </source>
</evidence>
<proteinExistence type="predicted"/>
<accession>A0A939G3D6</accession>
<organism evidence="1 2">
    <name type="scientific">Fibrella aquatilis</name>
    <dbReference type="NCBI Taxonomy" id="2817059"/>
    <lineage>
        <taxon>Bacteria</taxon>
        <taxon>Pseudomonadati</taxon>
        <taxon>Bacteroidota</taxon>
        <taxon>Cytophagia</taxon>
        <taxon>Cytophagales</taxon>
        <taxon>Spirosomataceae</taxon>
        <taxon>Fibrella</taxon>
    </lineage>
</organism>
<dbReference type="EMBL" id="JAFMYU010000007">
    <property type="protein sequence ID" value="MBO0931617.1"/>
    <property type="molecule type" value="Genomic_DNA"/>
</dbReference>
<gene>
    <name evidence="1" type="ORF">J2I48_11460</name>
</gene>
<comment type="caution">
    <text evidence="1">The sequence shown here is derived from an EMBL/GenBank/DDBJ whole genome shotgun (WGS) entry which is preliminary data.</text>
</comment>
<dbReference type="RefSeq" id="WP_207335578.1">
    <property type="nucleotide sequence ID" value="NZ_JAFMYU010000007.1"/>
</dbReference>
<protein>
    <recommendedName>
        <fullName evidence="3">Lipoprotein</fullName>
    </recommendedName>
</protein>
<dbReference type="AlphaFoldDB" id="A0A939G3D6"/>
<name>A0A939G3D6_9BACT</name>
<dbReference type="Proteomes" id="UP000664795">
    <property type="component" value="Unassembled WGS sequence"/>
</dbReference>